<evidence type="ECO:0000313" key="1">
    <source>
        <dbReference type="Proteomes" id="UP000192223"/>
    </source>
</evidence>
<accession>A0A7F5RB95</accession>
<protein>
    <submittedName>
        <fullName evidence="2">Uncharacterized protein LOC108741906</fullName>
    </submittedName>
</protein>
<keyword evidence="1" id="KW-1185">Reference proteome</keyword>
<sequence length="303" mass="35173">MFKRKLLGIYMSIYFITKISNPVSCMENGVNSLKEYLNNKFEIMKDRITLLEYDKYDREDIQHLHLNFHTVKELFLPFNCTSSSVFQIFNETFVLVDSQLYCMLPVSDKIILQFCKQLEHLNGKEILFAKATDFHGMGLLFVTLSIGYSYIYGYSKQEQQWVFLQAIKNKDFATDATFFVQNAHLYLVITNSNLKGAPLTIYKWTGIHFDEDSELFIGNCDGITSFTNNNHSEIIISTKIFSEKEFSTQVFEFKNGQLIKLQALNIPHPEHVIIYSLNSTIYVAIYNSGGNLHVLRWTGTYIR</sequence>
<dbReference type="RefSeq" id="XP_025833251.1">
    <property type="nucleotide sequence ID" value="XM_025977466.1"/>
</dbReference>
<evidence type="ECO:0000313" key="2">
    <source>
        <dbReference type="RefSeq" id="XP_025833251.1"/>
    </source>
</evidence>
<proteinExistence type="predicted"/>
<organism evidence="1 2">
    <name type="scientific">Agrilus planipennis</name>
    <name type="common">Emerald ash borer</name>
    <name type="synonym">Agrilus marcopoli</name>
    <dbReference type="NCBI Taxonomy" id="224129"/>
    <lineage>
        <taxon>Eukaryota</taxon>
        <taxon>Metazoa</taxon>
        <taxon>Ecdysozoa</taxon>
        <taxon>Arthropoda</taxon>
        <taxon>Hexapoda</taxon>
        <taxon>Insecta</taxon>
        <taxon>Pterygota</taxon>
        <taxon>Neoptera</taxon>
        <taxon>Endopterygota</taxon>
        <taxon>Coleoptera</taxon>
        <taxon>Polyphaga</taxon>
        <taxon>Elateriformia</taxon>
        <taxon>Buprestoidea</taxon>
        <taxon>Buprestidae</taxon>
        <taxon>Agrilinae</taxon>
        <taxon>Agrilus</taxon>
    </lineage>
</organism>
<reference evidence="2" key="1">
    <citation type="submission" date="2025-08" db="UniProtKB">
        <authorList>
            <consortium name="RefSeq"/>
        </authorList>
    </citation>
    <scope>IDENTIFICATION</scope>
    <source>
        <tissue evidence="2">Entire body</tissue>
    </source>
</reference>
<dbReference type="Proteomes" id="UP000192223">
    <property type="component" value="Unplaced"/>
</dbReference>
<dbReference type="InParanoid" id="A0A7F5RB95"/>
<dbReference type="KEGG" id="apln:108741906"/>
<dbReference type="GeneID" id="108741906"/>
<name>A0A7F5RB95_AGRPL</name>
<gene>
    <name evidence="2" type="primary">LOC108741906</name>
</gene>
<dbReference type="AlphaFoldDB" id="A0A7F5RB95"/>
<dbReference type="OrthoDB" id="7936313at2759"/>